<feature type="transmembrane region" description="Helical" evidence="13">
    <location>
        <begin position="85"/>
        <end position="103"/>
    </location>
</feature>
<dbReference type="PANTHER" id="PTHR43298">
    <property type="entry name" value="MULTIDRUG RESISTANCE PROTEIN NORM-RELATED"/>
    <property type="match status" value="1"/>
</dbReference>
<keyword evidence="5" id="KW-0813">Transport</keyword>
<evidence type="ECO:0000256" key="2">
    <source>
        <dbReference type="ARBA" id="ARBA00004651"/>
    </source>
</evidence>
<organism evidence="14 15">
    <name type="scientific">Hydrogenoanaerobacterium saccharovorans</name>
    <dbReference type="NCBI Taxonomy" id="474960"/>
    <lineage>
        <taxon>Bacteria</taxon>
        <taxon>Bacillati</taxon>
        <taxon>Bacillota</taxon>
        <taxon>Clostridia</taxon>
        <taxon>Eubacteriales</taxon>
        <taxon>Oscillospiraceae</taxon>
        <taxon>Hydrogenoanaerobacterium</taxon>
    </lineage>
</organism>
<dbReference type="PANTHER" id="PTHR43298:SF2">
    <property type="entry name" value="FMN_FAD EXPORTER YEEO-RELATED"/>
    <property type="match status" value="1"/>
</dbReference>
<dbReference type="Pfam" id="PF01554">
    <property type="entry name" value="MatE"/>
    <property type="match status" value="2"/>
</dbReference>
<dbReference type="PIRSF" id="PIRSF006603">
    <property type="entry name" value="DinF"/>
    <property type="match status" value="1"/>
</dbReference>
<evidence type="ECO:0000256" key="11">
    <source>
        <dbReference type="ARBA" id="ARBA00023136"/>
    </source>
</evidence>
<keyword evidence="11 13" id="KW-0472">Membrane</keyword>
<evidence type="ECO:0000256" key="3">
    <source>
        <dbReference type="ARBA" id="ARBA00010199"/>
    </source>
</evidence>
<evidence type="ECO:0000256" key="8">
    <source>
        <dbReference type="ARBA" id="ARBA00022692"/>
    </source>
</evidence>
<comment type="caution">
    <text evidence="14">The sequence shown here is derived from an EMBL/GenBank/DDBJ whole genome shotgun (WGS) entry which is preliminary data.</text>
</comment>
<evidence type="ECO:0000256" key="12">
    <source>
        <dbReference type="ARBA" id="ARBA00031636"/>
    </source>
</evidence>
<dbReference type="CDD" id="cd13137">
    <property type="entry name" value="MATE_NorM_like"/>
    <property type="match status" value="1"/>
</dbReference>
<keyword evidence="10" id="KW-0406">Ion transport</keyword>
<dbReference type="InterPro" id="IPR002528">
    <property type="entry name" value="MATE_fam"/>
</dbReference>
<feature type="transmembrane region" description="Helical" evidence="13">
    <location>
        <begin position="192"/>
        <end position="210"/>
    </location>
</feature>
<comment type="function">
    <text evidence="1">Multidrug efflux pump.</text>
</comment>
<comment type="similarity">
    <text evidence="3">Belongs to the multi antimicrobial extrusion (MATE) (TC 2.A.66.1) family.</text>
</comment>
<evidence type="ECO:0000256" key="7">
    <source>
        <dbReference type="ARBA" id="ARBA00022475"/>
    </source>
</evidence>
<feature type="transmembrane region" description="Helical" evidence="13">
    <location>
        <begin position="123"/>
        <end position="144"/>
    </location>
</feature>
<keyword evidence="7" id="KW-1003">Cell membrane</keyword>
<keyword evidence="15" id="KW-1185">Reference proteome</keyword>
<comment type="subcellular location">
    <subcellularLocation>
        <location evidence="2">Cell membrane</location>
        <topology evidence="2">Multi-pass membrane protein</topology>
    </subcellularLocation>
</comment>
<evidence type="ECO:0000313" key="15">
    <source>
        <dbReference type="Proteomes" id="UP000724149"/>
    </source>
</evidence>
<name>A0ABS2GLB8_9FIRM</name>
<accession>A0ABS2GLB8</accession>
<evidence type="ECO:0000256" key="13">
    <source>
        <dbReference type="SAM" id="Phobius"/>
    </source>
</evidence>
<feature type="transmembrane region" description="Helical" evidence="13">
    <location>
        <begin position="380"/>
        <end position="398"/>
    </location>
</feature>
<evidence type="ECO:0000256" key="4">
    <source>
        <dbReference type="ARBA" id="ARBA00020268"/>
    </source>
</evidence>
<keyword evidence="9 13" id="KW-1133">Transmembrane helix</keyword>
<feature type="transmembrane region" description="Helical" evidence="13">
    <location>
        <begin position="164"/>
        <end position="185"/>
    </location>
</feature>
<dbReference type="InterPro" id="IPR048279">
    <property type="entry name" value="MdtK-like"/>
</dbReference>
<keyword evidence="6" id="KW-0050">Antiport</keyword>
<keyword evidence="8 13" id="KW-0812">Transmembrane</keyword>
<sequence length="477" mass="51863">MRSLALDLVPMGSDEENRMADLKVNKTLPEGIESKMLYSDIIHIAWPSLVELTLTQLASMVDLMMVGQLGPWALTAVGLTTQPKFLLMTMFMAMNVGATAMVARYKGAGNQKKADEVLRQALLMTFVLGCVFAVIGFIAAPWLIKFMGASEDHVLRGGVDYLRIQMIGLPGLALTSTITATLRGVGNSKTAMIYNAMANIINVIFNYMLIYGNFGAPRMEVAGASLATIIGQYCAMFMAFYAVMNGQQYIILRFRDGFKPNKEEIKKIVDIGAPAMVEQVVMRIGLIIYTRTVAGLGTLPYAVHQVCLNIQSLSFMNGQAFAVSATSLTGQSLGKKRHDMAQAYTTRTRKLGMCVSIFLGVVFFFFGGQIVALYSGGDQSLVELGAVIMMFVAVVQPFQSSQLILAGALRGAGDTKVTAAITFITVLLVRPALAIFAINVLGMGLEGAWYALVTDQILRSLLVLLRYNSGAWKRHTM</sequence>
<dbReference type="InterPro" id="IPR050222">
    <property type="entry name" value="MATE_MdtK"/>
</dbReference>
<evidence type="ECO:0000256" key="10">
    <source>
        <dbReference type="ARBA" id="ARBA00023065"/>
    </source>
</evidence>
<reference evidence="14 15" key="1">
    <citation type="journal article" date="2021" name="Sci. Rep.">
        <title>The distribution of antibiotic resistance genes in chicken gut microbiota commensals.</title>
        <authorList>
            <person name="Juricova H."/>
            <person name="Matiasovicova J."/>
            <person name="Kubasova T."/>
            <person name="Cejkova D."/>
            <person name="Rychlik I."/>
        </authorList>
    </citation>
    <scope>NUCLEOTIDE SEQUENCE [LARGE SCALE GENOMIC DNA]</scope>
    <source>
        <strain evidence="14 15">An564</strain>
    </source>
</reference>
<dbReference type="NCBIfam" id="TIGR00797">
    <property type="entry name" value="matE"/>
    <property type="match status" value="1"/>
</dbReference>
<protein>
    <recommendedName>
        <fullName evidence="4">Probable multidrug resistance protein NorM</fullName>
    </recommendedName>
    <alternativeName>
        <fullName evidence="12">Multidrug-efflux transporter</fullName>
    </alternativeName>
</protein>
<evidence type="ECO:0000256" key="9">
    <source>
        <dbReference type="ARBA" id="ARBA00022989"/>
    </source>
</evidence>
<evidence type="ECO:0000256" key="5">
    <source>
        <dbReference type="ARBA" id="ARBA00022448"/>
    </source>
</evidence>
<dbReference type="EMBL" id="JACSNR010000003">
    <property type="protein sequence ID" value="MBM6922883.1"/>
    <property type="molecule type" value="Genomic_DNA"/>
</dbReference>
<evidence type="ECO:0000256" key="6">
    <source>
        <dbReference type="ARBA" id="ARBA00022449"/>
    </source>
</evidence>
<feature type="transmembrane region" description="Helical" evidence="13">
    <location>
        <begin position="351"/>
        <end position="374"/>
    </location>
</feature>
<feature type="transmembrane region" description="Helical" evidence="13">
    <location>
        <begin position="419"/>
        <end position="441"/>
    </location>
</feature>
<feature type="transmembrane region" description="Helical" evidence="13">
    <location>
        <begin position="222"/>
        <end position="243"/>
    </location>
</feature>
<dbReference type="Proteomes" id="UP000724149">
    <property type="component" value="Unassembled WGS sequence"/>
</dbReference>
<evidence type="ECO:0000313" key="14">
    <source>
        <dbReference type="EMBL" id="MBM6922883.1"/>
    </source>
</evidence>
<evidence type="ECO:0000256" key="1">
    <source>
        <dbReference type="ARBA" id="ARBA00003408"/>
    </source>
</evidence>
<gene>
    <name evidence="14" type="ORF">H9X81_04145</name>
</gene>
<proteinExistence type="inferred from homology"/>